<dbReference type="PROSITE" id="PS00675">
    <property type="entry name" value="SIGMA54_INTERACT_1"/>
    <property type="match status" value="1"/>
</dbReference>
<keyword evidence="7" id="KW-0282">Flagellum</keyword>
<evidence type="ECO:0000256" key="3">
    <source>
        <dbReference type="ARBA" id="ARBA00023015"/>
    </source>
</evidence>
<dbReference type="SMART" id="SM00382">
    <property type="entry name" value="AAA"/>
    <property type="match status" value="1"/>
</dbReference>
<dbReference type="GO" id="GO:0043565">
    <property type="term" value="F:sequence-specific DNA binding"/>
    <property type="evidence" value="ECO:0007669"/>
    <property type="project" value="InterPro"/>
</dbReference>
<dbReference type="Pfam" id="PF02954">
    <property type="entry name" value="HTH_8"/>
    <property type="match status" value="1"/>
</dbReference>
<dbReference type="InterPro" id="IPR011006">
    <property type="entry name" value="CheY-like_superfamily"/>
</dbReference>
<keyword evidence="7" id="KW-0966">Cell projection</keyword>
<dbReference type="Gene3D" id="1.10.10.60">
    <property type="entry name" value="Homeodomain-like"/>
    <property type="match status" value="1"/>
</dbReference>
<dbReference type="InterPro" id="IPR010518">
    <property type="entry name" value="FleQ"/>
</dbReference>
<sequence>MKKETSAASDVRGQVIVVDEDMQRAERLKIILEFIDYRTYILSDINLWDKSAIDEGALESILIGKCNANGQLESLINDIQELDPNTAILSLYEDGDSKKPAGWARKVLGFIHTPFRYDNVFNALQKAQVYRESRERTGTRRPVELFRSLVGSSRKVKQIRHLIEQVAETDASVLILGESGTGKEVVARNIHYYSNRREKPFVPINCGAIPPELLESELFGHEKGAFTGAISTRQGRFELAEDGTLFLDEIGDMPLPMQVKLLRVLQEKTFERVGSNKSLKTNVRVIAATHRDLDVLIKDGNFREDLFYRLNVFPIEMPPLRERVEDIPLLINELISRIEHEKRGSVRMTPAAVMALCQYGWNGNVRELANLIERLAILHPFGVVDVKELPEKYKPDVTATSAVYADQMNDVAAAEANANAVMMDQEDSQEYNARLPRDGINLKEHLSNLEVSLIRQALTEANGVVAHAAKLLNMRRTTLVEKLRKYGI</sequence>
<dbReference type="InterPro" id="IPR058031">
    <property type="entry name" value="AAA_lid_NorR"/>
</dbReference>
<dbReference type="Pfam" id="PF00158">
    <property type="entry name" value="Sigma54_activat"/>
    <property type="match status" value="1"/>
</dbReference>
<dbReference type="PANTHER" id="PTHR32071">
    <property type="entry name" value="TRANSCRIPTIONAL REGULATORY PROTEIN"/>
    <property type="match status" value="1"/>
</dbReference>
<dbReference type="InterPro" id="IPR025662">
    <property type="entry name" value="Sigma_54_int_dom_ATP-bd_1"/>
</dbReference>
<dbReference type="GO" id="GO:0006355">
    <property type="term" value="P:regulation of DNA-templated transcription"/>
    <property type="evidence" value="ECO:0007669"/>
    <property type="project" value="InterPro"/>
</dbReference>
<keyword evidence="5" id="KW-0804">Transcription</keyword>
<keyword evidence="3" id="KW-0805">Transcription regulation</keyword>
<dbReference type="Gene3D" id="3.40.50.300">
    <property type="entry name" value="P-loop containing nucleotide triphosphate hydrolases"/>
    <property type="match status" value="1"/>
</dbReference>
<keyword evidence="4" id="KW-0238">DNA-binding</keyword>
<feature type="domain" description="Sigma-54 factor interaction" evidence="6">
    <location>
        <begin position="149"/>
        <end position="377"/>
    </location>
</feature>
<dbReference type="Gene3D" id="1.10.8.60">
    <property type="match status" value="1"/>
</dbReference>
<dbReference type="PRINTS" id="PR01590">
    <property type="entry name" value="HTHFIS"/>
</dbReference>
<dbReference type="FunFam" id="3.40.50.300:FF:000006">
    <property type="entry name" value="DNA-binding transcriptional regulator NtrC"/>
    <property type="match status" value="1"/>
</dbReference>
<dbReference type="InterPro" id="IPR002078">
    <property type="entry name" value="Sigma_54_int"/>
</dbReference>
<dbReference type="InterPro" id="IPR002197">
    <property type="entry name" value="HTH_Fis"/>
</dbReference>
<dbReference type="SUPFAM" id="SSF52172">
    <property type="entry name" value="CheY-like"/>
    <property type="match status" value="1"/>
</dbReference>
<dbReference type="PANTHER" id="PTHR32071:SF117">
    <property type="entry name" value="PTS-DEPENDENT DIHYDROXYACETONE KINASE OPERON REGULATORY PROTEIN-RELATED"/>
    <property type="match status" value="1"/>
</dbReference>
<proteinExistence type="predicted"/>
<keyword evidence="7" id="KW-0969">Cilium</keyword>
<accession>A0A3B0Y9V5</accession>
<gene>
    <name evidence="7" type="ORF">MNBD_GAMMA12-3048</name>
</gene>
<dbReference type="AlphaFoldDB" id="A0A3B0Y9V5"/>
<dbReference type="CDD" id="cd00009">
    <property type="entry name" value="AAA"/>
    <property type="match status" value="1"/>
</dbReference>
<protein>
    <submittedName>
        <fullName evidence="7">Flagellar regulatory protein FleQ</fullName>
    </submittedName>
</protein>
<evidence type="ECO:0000256" key="2">
    <source>
        <dbReference type="ARBA" id="ARBA00022840"/>
    </source>
</evidence>
<reference evidence="7" key="1">
    <citation type="submission" date="2018-06" db="EMBL/GenBank/DDBJ databases">
        <authorList>
            <person name="Zhirakovskaya E."/>
        </authorList>
    </citation>
    <scope>NUCLEOTIDE SEQUENCE</scope>
</reference>
<evidence type="ECO:0000259" key="6">
    <source>
        <dbReference type="PROSITE" id="PS50045"/>
    </source>
</evidence>
<dbReference type="Pfam" id="PF25601">
    <property type="entry name" value="AAA_lid_14"/>
    <property type="match status" value="1"/>
</dbReference>
<dbReference type="Gene3D" id="3.40.50.2300">
    <property type="match status" value="1"/>
</dbReference>
<dbReference type="InterPro" id="IPR003593">
    <property type="entry name" value="AAA+_ATPase"/>
</dbReference>
<evidence type="ECO:0000313" key="7">
    <source>
        <dbReference type="EMBL" id="VAW72092.1"/>
    </source>
</evidence>
<evidence type="ECO:0000256" key="5">
    <source>
        <dbReference type="ARBA" id="ARBA00023163"/>
    </source>
</evidence>
<dbReference type="InterPro" id="IPR027417">
    <property type="entry name" value="P-loop_NTPase"/>
</dbReference>
<dbReference type="SUPFAM" id="SSF52540">
    <property type="entry name" value="P-loop containing nucleoside triphosphate hydrolases"/>
    <property type="match status" value="1"/>
</dbReference>
<dbReference type="EMBL" id="UOFL01000034">
    <property type="protein sequence ID" value="VAW72092.1"/>
    <property type="molecule type" value="Genomic_DNA"/>
</dbReference>
<keyword evidence="1" id="KW-0547">Nucleotide-binding</keyword>
<dbReference type="SUPFAM" id="SSF46689">
    <property type="entry name" value="Homeodomain-like"/>
    <property type="match status" value="1"/>
</dbReference>
<dbReference type="GO" id="GO:0005524">
    <property type="term" value="F:ATP binding"/>
    <property type="evidence" value="ECO:0007669"/>
    <property type="project" value="UniProtKB-KW"/>
</dbReference>
<dbReference type="PROSITE" id="PS50045">
    <property type="entry name" value="SIGMA54_INTERACT_4"/>
    <property type="match status" value="1"/>
</dbReference>
<evidence type="ECO:0000256" key="4">
    <source>
        <dbReference type="ARBA" id="ARBA00023125"/>
    </source>
</evidence>
<dbReference type="InterPro" id="IPR009057">
    <property type="entry name" value="Homeodomain-like_sf"/>
</dbReference>
<organism evidence="7">
    <name type="scientific">hydrothermal vent metagenome</name>
    <dbReference type="NCBI Taxonomy" id="652676"/>
    <lineage>
        <taxon>unclassified sequences</taxon>
        <taxon>metagenomes</taxon>
        <taxon>ecological metagenomes</taxon>
    </lineage>
</organism>
<dbReference type="Pfam" id="PF06490">
    <property type="entry name" value="FleQ"/>
    <property type="match status" value="1"/>
</dbReference>
<name>A0A3B0Y9V5_9ZZZZ</name>
<keyword evidence="2" id="KW-0067">ATP-binding</keyword>
<evidence type="ECO:0000256" key="1">
    <source>
        <dbReference type="ARBA" id="ARBA00022741"/>
    </source>
</evidence>